<evidence type="ECO:0000256" key="1">
    <source>
        <dbReference type="SAM" id="MobiDB-lite"/>
    </source>
</evidence>
<dbReference type="AlphaFoldDB" id="T1I8G5"/>
<protein>
    <submittedName>
        <fullName evidence="2">Uncharacterized protein</fullName>
    </submittedName>
</protein>
<sequence length="315" mass="35791">IQLALIIFIIHVLVYYYILPDYSVEHGRNNVSTATLQQQQQQQQHQKMFTECPSEIYCRVSWLSMAKVCESGLSVLRTLGNHCGQLKKSPVIIKSLPEVLEIDIALPESIITQTLDIQVQETVEENRMDGDHNVQDLPTMDDRTPPMQTPKEGYEVKLKEDQSQNTLICQIIVVLLVVSVTASLADCFQERARRKAENAACDNSATTGGSRRNDQQINRRMSLADLTMSRHARRESQASYRPPVGPPDNKTSAGLVRRSSSHDTPRKVNNPVCRQFTDVFQLEVFILTLFKPFESTFISHISTYLDVIAYLYIFD</sequence>
<dbReference type="HOGENOM" id="CLU_884492_0_0_1"/>
<dbReference type="Proteomes" id="UP000015103">
    <property type="component" value="Unassembled WGS sequence"/>
</dbReference>
<proteinExistence type="predicted"/>
<name>T1I8G5_RHOPR</name>
<evidence type="ECO:0000313" key="2">
    <source>
        <dbReference type="EnsemblMetazoa" id="RPRC012587-PA"/>
    </source>
</evidence>
<dbReference type="InParanoid" id="T1I8G5"/>
<dbReference type="EnsemblMetazoa" id="RPRC012587-RA">
    <property type="protein sequence ID" value="RPRC012587-PA"/>
    <property type="gene ID" value="RPRC012587"/>
</dbReference>
<keyword evidence="3" id="KW-1185">Reference proteome</keyword>
<feature type="region of interest" description="Disordered" evidence="1">
    <location>
        <begin position="195"/>
        <end position="268"/>
    </location>
</feature>
<evidence type="ECO:0000313" key="3">
    <source>
        <dbReference type="Proteomes" id="UP000015103"/>
    </source>
</evidence>
<feature type="compositionally biased region" description="Polar residues" evidence="1">
    <location>
        <begin position="201"/>
        <end position="219"/>
    </location>
</feature>
<organism evidence="2 3">
    <name type="scientific">Rhodnius prolixus</name>
    <name type="common">Triatomid bug</name>
    <dbReference type="NCBI Taxonomy" id="13249"/>
    <lineage>
        <taxon>Eukaryota</taxon>
        <taxon>Metazoa</taxon>
        <taxon>Ecdysozoa</taxon>
        <taxon>Arthropoda</taxon>
        <taxon>Hexapoda</taxon>
        <taxon>Insecta</taxon>
        <taxon>Pterygota</taxon>
        <taxon>Neoptera</taxon>
        <taxon>Paraneoptera</taxon>
        <taxon>Hemiptera</taxon>
        <taxon>Heteroptera</taxon>
        <taxon>Panheteroptera</taxon>
        <taxon>Cimicomorpha</taxon>
        <taxon>Reduviidae</taxon>
        <taxon>Triatominae</taxon>
        <taxon>Rhodnius</taxon>
    </lineage>
</organism>
<dbReference type="EMBL" id="ACPB03023827">
    <property type="status" value="NOT_ANNOTATED_CDS"/>
    <property type="molecule type" value="Genomic_DNA"/>
</dbReference>
<accession>T1I8G5</accession>
<dbReference type="VEuPathDB" id="VectorBase:RPRC012587"/>
<reference evidence="2" key="1">
    <citation type="submission" date="2015-05" db="UniProtKB">
        <authorList>
            <consortium name="EnsemblMetazoa"/>
        </authorList>
    </citation>
    <scope>IDENTIFICATION</scope>
</reference>